<dbReference type="KEGG" id="obi:106878338"/>
<dbReference type="AlphaFoldDB" id="A0A0L8G9I3"/>
<dbReference type="EMBL" id="KQ423101">
    <property type="protein sequence ID" value="KOF73568.1"/>
    <property type="molecule type" value="Genomic_DNA"/>
</dbReference>
<evidence type="ECO:0008006" key="3">
    <source>
        <dbReference type="Google" id="ProtNLM"/>
    </source>
</evidence>
<dbReference type="InterPro" id="IPR008983">
    <property type="entry name" value="Tumour_necrosis_fac-like_dom"/>
</dbReference>
<organism evidence="2">
    <name type="scientific">Octopus bimaculoides</name>
    <name type="common">California two-spotted octopus</name>
    <dbReference type="NCBI Taxonomy" id="37653"/>
    <lineage>
        <taxon>Eukaryota</taxon>
        <taxon>Metazoa</taxon>
        <taxon>Spiralia</taxon>
        <taxon>Lophotrochozoa</taxon>
        <taxon>Mollusca</taxon>
        <taxon>Cephalopoda</taxon>
        <taxon>Coleoidea</taxon>
        <taxon>Octopodiformes</taxon>
        <taxon>Octopoda</taxon>
        <taxon>Incirrata</taxon>
        <taxon>Octopodidae</taxon>
        <taxon>Octopus</taxon>
    </lineage>
</organism>
<keyword evidence="1" id="KW-0472">Membrane</keyword>
<feature type="transmembrane region" description="Helical" evidence="1">
    <location>
        <begin position="58"/>
        <end position="80"/>
    </location>
</feature>
<evidence type="ECO:0000313" key="2">
    <source>
        <dbReference type="EMBL" id="KOF73568.1"/>
    </source>
</evidence>
<dbReference type="OrthoDB" id="10329891at2759"/>
<sequence>MVTRIQNRTNQVPAQQDIPYRTMQPSTEGNEIIVNSLLNEPSTQKEKSRTQMFLDSKYYKYGTFCFQIFLLAGVVTAIILSQTHYHLLPSVMSTPPQLVAPTSPLPMISPPLQFHHAFFHLKSSGYTDLEGVNYLHWKKDESQNVGNFQLVNETCVFVPQDGIYEISYAVQLLIPKDTLLAVVTLMFQKKNNEEDYVFMKKSCSSLDMSQYTIMQSSFTYQLKANDTIVLRMNKAGFISRNTPSGYLSITSLHIKTQ</sequence>
<keyword evidence="1" id="KW-0812">Transmembrane</keyword>
<proteinExistence type="predicted"/>
<protein>
    <recommendedName>
        <fullName evidence="3">TNF family profile domain-containing protein</fullName>
    </recommendedName>
</protein>
<accession>A0A0L8G9I3</accession>
<gene>
    <name evidence="2" type="ORF">OCBIM_22037686mg</name>
</gene>
<dbReference type="SUPFAM" id="SSF49842">
    <property type="entry name" value="TNF-like"/>
    <property type="match status" value="1"/>
</dbReference>
<name>A0A0L8G9I3_OCTBM</name>
<reference evidence="2" key="1">
    <citation type="submission" date="2015-07" db="EMBL/GenBank/DDBJ databases">
        <title>MeaNS - Measles Nucleotide Surveillance Program.</title>
        <authorList>
            <person name="Tran T."/>
            <person name="Druce J."/>
        </authorList>
    </citation>
    <scope>NUCLEOTIDE SEQUENCE</scope>
    <source>
        <strain evidence="2">UCB-OBI-ISO-001</strain>
        <tissue evidence="2">Gonad</tissue>
    </source>
</reference>
<evidence type="ECO:0000256" key="1">
    <source>
        <dbReference type="SAM" id="Phobius"/>
    </source>
</evidence>
<dbReference type="Gene3D" id="2.60.120.40">
    <property type="match status" value="1"/>
</dbReference>
<keyword evidence="1" id="KW-1133">Transmembrane helix</keyword>